<reference evidence="1 2" key="1">
    <citation type="submission" date="2021-07" db="EMBL/GenBank/DDBJ databases">
        <authorList>
            <consortium name="Genoscope - CEA"/>
            <person name="William W."/>
        </authorList>
    </citation>
    <scope>NUCLEOTIDE SEQUENCE [LARGE SCALE GENOMIC DNA]</scope>
</reference>
<feature type="non-terminal residue" evidence="1">
    <location>
        <position position="76"/>
    </location>
</feature>
<evidence type="ECO:0000313" key="2">
    <source>
        <dbReference type="Proteomes" id="UP000694005"/>
    </source>
</evidence>
<proteinExistence type="predicted"/>
<dbReference type="EMBL" id="LS974617">
    <property type="protein sequence ID" value="CAG7886493.1"/>
    <property type="molecule type" value="Genomic_DNA"/>
</dbReference>
<dbReference type="AlphaFoldDB" id="A0A8D9LTQ3"/>
<name>A0A8D9LTQ3_BRACM</name>
<dbReference type="Proteomes" id="UP000694005">
    <property type="component" value="Chromosome A01"/>
</dbReference>
<sequence>PHSSPNLDDCYTPKGNSIYLPFDSNFASPNLLFISPFLIRNPNYPQSPLLRSFSCNRAIPYLGFTKNQTFRALVIR</sequence>
<organism evidence="1 2">
    <name type="scientific">Brassica campestris</name>
    <name type="common">Field mustard</name>
    <dbReference type="NCBI Taxonomy" id="3711"/>
    <lineage>
        <taxon>Eukaryota</taxon>
        <taxon>Viridiplantae</taxon>
        <taxon>Streptophyta</taxon>
        <taxon>Embryophyta</taxon>
        <taxon>Tracheophyta</taxon>
        <taxon>Spermatophyta</taxon>
        <taxon>Magnoliopsida</taxon>
        <taxon>eudicotyledons</taxon>
        <taxon>Gunneridae</taxon>
        <taxon>Pentapetalae</taxon>
        <taxon>rosids</taxon>
        <taxon>malvids</taxon>
        <taxon>Brassicales</taxon>
        <taxon>Brassicaceae</taxon>
        <taxon>Brassiceae</taxon>
        <taxon>Brassica</taxon>
    </lineage>
</organism>
<dbReference type="Gramene" id="A01p05690.2_BraZ1">
    <property type="protein sequence ID" value="A01p05690.2_BraZ1.CDS.1"/>
    <property type="gene ID" value="A01g05690.2_BraZ1"/>
</dbReference>
<feature type="non-terminal residue" evidence="1">
    <location>
        <position position="1"/>
    </location>
</feature>
<protein>
    <submittedName>
        <fullName evidence="1">Uncharacterized protein</fullName>
    </submittedName>
</protein>
<evidence type="ECO:0000313" key="1">
    <source>
        <dbReference type="EMBL" id="CAG7886493.1"/>
    </source>
</evidence>
<accession>A0A8D9LTQ3</accession>
<gene>
    <name evidence="1" type="ORF">BRAPAZ1V2_A01P05690.2</name>
</gene>